<dbReference type="EMBL" id="LKAJ02000001">
    <property type="protein sequence ID" value="MCS5710582.1"/>
    <property type="molecule type" value="Genomic_DNA"/>
</dbReference>
<evidence type="ECO:0000313" key="4">
    <source>
        <dbReference type="EMBL" id="MCS5710582.1"/>
    </source>
</evidence>
<evidence type="ECO:0000256" key="1">
    <source>
        <dbReference type="SAM" id="MobiDB-lite"/>
    </source>
</evidence>
<dbReference type="InterPro" id="IPR032675">
    <property type="entry name" value="LRR_dom_sf"/>
</dbReference>
<dbReference type="RefSeq" id="WP_075065555.1">
    <property type="nucleotide sequence ID" value="NZ_LKAJ02000001.1"/>
</dbReference>
<dbReference type="InterPro" id="IPR001810">
    <property type="entry name" value="F-box_dom"/>
</dbReference>
<reference evidence="4" key="3">
    <citation type="submission" date="2021-06" db="EMBL/GenBank/DDBJ databases">
        <title>Genomic Description and Analysis of Intracellular Bacteria, Candidatus Berkiella cookevillensis and Candidatus Berkiella aquae.</title>
        <authorList>
            <person name="Kidane D.T."/>
            <person name="Mehari Y.T."/>
            <person name="Rice F.C."/>
            <person name="Arivett B.A."/>
            <person name="Farone A.L."/>
            <person name="Berk S.G."/>
            <person name="Farone M.B."/>
        </authorList>
    </citation>
    <scope>NUCLEOTIDE SEQUENCE</scope>
    <source>
        <strain evidence="4">HT99</strain>
    </source>
</reference>
<dbReference type="SUPFAM" id="SSF81383">
    <property type="entry name" value="F-box domain"/>
    <property type="match status" value="1"/>
</dbReference>
<name>A0A0Q9YLT0_9GAMM</name>
<gene>
    <name evidence="3" type="primary">inlJ_1</name>
    <name evidence="4" type="ORF">HT99x_004010</name>
    <name evidence="3" type="ORF">HT99x_00916</name>
</gene>
<dbReference type="STRING" id="295108.HT99x_00916"/>
<reference evidence="3" key="1">
    <citation type="submission" date="2015-09" db="EMBL/GenBank/DDBJ databases">
        <title>Draft Genome Sequences of Two Novel Amoeba-resistant Intranuclear Bacteria, Candidatus Berkiella cookevillensis and Candidatus Berkiella aquae.</title>
        <authorList>
            <person name="Mehari Y.T."/>
            <person name="Arivett B.A."/>
            <person name="Farone A.L."/>
            <person name="Gunderson J.H."/>
            <person name="Farone M.B."/>
        </authorList>
    </citation>
    <scope>NUCLEOTIDE SEQUENCE [LARGE SCALE GENOMIC DNA]</scope>
    <source>
        <strain evidence="3">HT99</strain>
    </source>
</reference>
<feature type="region of interest" description="Disordered" evidence="1">
    <location>
        <begin position="278"/>
        <end position="307"/>
    </location>
</feature>
<evidence type="ECO:0000313" key="5">
    <source>
        <dbReference type="Proteomes" id="UP000051497"/>
    </source>
</evidence>
<dbReference type="EMBL" id="LKAJ01000003">
    <property type="protein sequence ID" value="KRG21725.1"/>
    <property type="molecule type" value="Genomic_DNA"/>
</dbReference>
<evidence type="ECO:0000259" key="2">
    <source>
        <dbReference type="Pfam" id="PF00646"/>
    </source>
</evidence>
<dbReference type="Proteomes" id="UP000051497">
    <property type="component" value="Unassembled WGS sequence"/>
</dbReference>
<sequence length="307" mass="34990">MKEGSWGDIASLPDELWGAILSKLSAKEMVHFQLASTATNKKGITDAFWRSYLPILANKQHAEIEHFQHHGLIQIRDHYPHIIRNLNEIKQAASSLEEFQKREKLLNDINIALIKSRIFLPGYFETVLHNLYIQPLPHVSLDVSKMGLTRFPKHLFADKDLQNYWKRVVELLCGYNLIISLDLGHLPLLHTLSCPSNQLHTLTLKQCPNLAHLFCDDNQLTSLDVSQSPLLKGVLCRNNRLTSLSLICQLIEYLDFEGSELNFLDLKEDSLLQFSHVSPSQADKTSPVILAKNDDGEEEPKAKKMRP</sequence>
<accession>A0A0Q9YLT0</accession>
<comment type="caution">
    <text evidence="3">The sequence shown here is derived from an EMBL/GenBank/DDBJ whole genome shotgun (WGS) entry which is preliminary data.</text>
</comment>
<dbReference type="Gene3D" id="3.80.10.10">
    <property type="entry name" value="Ribonuclease Inhibitor"/>
    <property type="match status" value="1"/>
</dbReference>
<dbReference type="SUPFAM" id="SSF52058">
    <property type="entry name" value="L domain-like"/>
    <property type="match status" value="1"/>
</dbReference>
<evidence type="ECO:0000313" key="3">
    <source>
        <dbReference type="EMBL" id="KRG21725.1"/>
    </source>
</evidence>
<reference evidence="4" key="2">
    <citation type="journal article" date="2016" name="Genome Announc.">
        <title>Draft Genome Sequences of Two Novel Amoeba-Resistant Intranuclear Bacteria, 'Candidatus Berkiella cookevillensis' and 'Candidatus Berkiella aquae'.</title>
        <authorList>
            <person name="Mehari Y.T."/>
            <person name="Arivett B.A."/>
            <person name="Farone A.L."/>
            <person name="Gunderson J.H."/>
            <person name="Farone M.B."/>
        </authorList>
    </citation>
    <scope>NUCLEOTIDE SEQUENCE</scope>
    <source>
        <strain evidence="4">HT99</strain>
    </source>
</reference>
<proteinExistence type="predicted"/>
<dbReference type="Pfam" id="PF00646">
    <property type="entry name" value="F-box"/>
    <property type="match status" value="1"/>
</dbReference>
<dbReference type="InterPro" id="IPR036047">
    <property type="entry name" value="F-box-like_dom_sf"/>
</dbReference>
<organism evidence="3">
    <name type="scientific">Candidatus Berkiella aquae</name>
    <dbReference type="NCBI Taxonomy" id="295108"/>
    <lineage>
        <taxon>Bacteria</taxon>
        <taxon>Pseudomonadati</taxon>
        <taxon>Pseudomonadota</taxon>
        <taxon>Gammaproteobacteria</taxon>
        <taxon>Candidatus Berkiellales</taxon>
        <taxon>Candidatus Berkiellaceae</taxon>
        <taxon>Candidatus Berkiella</taxon>
    </lineage>
</organism>
<protein>
    <submittedName>
        <fullName evidence="3">Internalin-J</fullName>
    </submittedName>
</protein>
<feature type="domain" description="F-box" evidence="2">
    <location>
        <begin position="10"/>
        <end position="39"/>
    </location>
</feature>
<dbReference type="OrthoDB" id="1110367at2"/>
<dbReference type="AlphaFoldDB" id="A0A0Q9YLT0"/>
<keyword evidence="5" id="KW-1185">Reference proteome</keyword>